<dbReference type="GO" id="GO:0051213">
    <property type="term" value="F:dioxygenase activity"/>
    <property type="evidence" value="ECO:0007669"/>
    <property type="project" value="UniProtKB-KW"/>
</dbReference>
<keyword evidence="2" id="KW-0285">Flavoprotein</keyword>
<evidence type="ECO:0000256" key="2">
    <source>
        <dbReference type="ARBA" id="ARBA00022630"/>
    </source>
</evidence>
<dbReference type="EMBL" id="JAVDXZ010000001">
    <property type="protein sequence ID" value="MDR7330684.1"/>
    <property type="molecule type" value="Genomic_DNA"/>
</dbReference>
<dbReference type="RefSeq" id="WP_290196611.1">
    <property type="nucleotide sequence ID" value="NZ_CP047654.1"/>
</dbReference>
<evidence type="ECO:0000259" key="5">
    <source>
        <dbReference type="Pfam" id="PF07992"/>
    </source>
</evidence>
<keyword evidence="4 7" id="KW-0560">Oxidoreductase</keyword>
<dbReference type="EC" id="1.18.1.3" evidence="7"/>
<keyword evidence="7" id="KW-0223">Dioxygenase</keyword>
<dbReference type="PANTHER" id="PTHR43557:SF2">
    <property type="entry name" value="RIESKE DOMAIN-CONTAINING PROTEIN-RELATED"/>
    <property type="match status" value="1"/>
</dbReference>
<evidence type="ECO:0000256" key="4">
    <source>
        <dbReference type="ARBA" id="ARBA00023002"/>
    </source>
</evidence>
<comment type="caution">
    <text evidence="7">The sequence shown here is derived from an EMBL/GenBank/DDBJ whole genome shotgun (WGS) entry which is preliminary data.</text>
</comment>
<dbReference type="Gene3D" id="3.30.390.30">
    <property type="match status" value="1"/>
</dbReference>
<dbReference type="PANTHER" id="PTHR43557">
    <property type="entry name" value="APOPTOSIS-INDUCING FACTOR 1"/>
    <property type="match status" value="1"/>
</dbReference>
<gene>
    <name evidence="7" type="ORF">J2S39_002360</name>
</gene>
<reference evidence="7" key="1">
    <citation type="submission" date="2023-07" db="EMBL/GenBank/DDBJ databases">
        <title>Sequencing the genomes of 1000 actinobacteria strains.</title>
        <authorList>
            <person name="Klenk H.-P."/>
        </authorList>
    </citation>
    <scope>NUCLEOTIDE SEQUENCE</scope>
    <source>
        <strain evidence="7">DSM 107476</strain>
    </source>
</reference>
<dbReference type="PRINTS" id="PR00411">
    <property type="entry name" value="PNDRDTASEI"/>
</dbReference>
<protein>
    <submittedName>
        <fullName evidence="7">3-phenylpropionate/trans-cinnamate dioxygenase ferredoxin reductase subunit</fullName>
        <ecNumber evidence="7">1.18.1.3</ecNumber>
    </submittedName>
</protein>
<keyword evidence="8" id="KW-1185">Reference proteome</keyword>
<evidence type="ECO:0000259" key="6">
    <source>
        <dbReference type="Pfam" id="PF14759"/>
    </source>
</evidence>
<dbReference type="InterPro" id="IPR028202">
    <property type="entry name" value="Reductase_C"/>
</dbReference>
<dbReference type="SUPFAM" id="SSF51905">
    <property type="entry name" value="FAD/NAD(P)-binding domain"/>
    <property type="match status" value="1"/>
</dbReference>
<dbReference type="InterPro" id="IPR016156">
    <property type="entry name" value="FAD/NAD-linked_Rdtase_dimer_sf"/>
</dbReference>
<name>A0ABU2A0H7_9CORY</name>
<dbReference type="InterPro" id="IPR050446">
    <property type="entry name" value="FAD-oxidoreductase/Apoptosis"/>
</dbReference>
<evidence type="ECO:0000256" key="1">
    <source>
        <dbReference type="ARBA" id="ARBA00001974"/>
    </source>
</evidence>
<keyword evidence="3" id="KW-0274">FAD</keyword>
<feature type="domain" description="FAD/NAD(P)-binding" evidence="5">
    <location>
        <begin position="6"/>
        <end position="301"/>
    </location>
</feature>
<dbReference type="SUPFAM" id="SSF55424">
    <property type="entry name" value="FAD/NAD-linked reductases, dimerisation (C-terminal) domain"/>
    <property type="match status" value="1"/>
</dbReference>
<organism evidence="7 8">
    <name type="scientific">Corynebacterium guangdongense</name>
    <dbReference type="NCBI Taxonomy" id="1783348"/>
    <lineage>
        <taxon>Bacteria</taxon>
        <taxon>Bacillati</taxon>
        <taxon>Actinomycetota</taxon>
        <taxon>Actinomycetes</taxon>
        <taxon>Mycobacteriales</taxon>
        <taxon>Corynebacteriaceae</taxon>
        <taxon>Corynebacterium</taxon>
    </lineage>
</organism>
<evidence type="ECO:0000256" key="3">
    <source>
        <dbReference type="ARBA" id="ARBA00022827"/>
    </source>
</evidence>
<evidence type="ECO:0000313" key="7">
    <source>
        <dbReference type="EMBL" id="MDR7330684.1"/>
    </source>
</evidence>
<evidence type="ECO:0000313" key="8">
    <source>
        <dbReference type="Proteomes" id="UP001180840"/>
    </source>
</evidence>
<dbReference type="GO" id="GO:0008860">
    <property type="term" value="F:ferredoxin-NAD+ reductase activity"/>
    <property type="evidence" value="ECO:0007669"/>
    <property type="project" value="UniProtKB-EC"/>
</dbReference>
<proteinExistence type="predicted"/>
<sequence length="410" mass="44501">MSTNPVVIIGAGHAGVTLAARLLELNWSEGVVLIDEQAATPYERPPLSKDLLKTDHDGSPQLLRKEQWFEDRVDFRAGVPVERIDRDNDAVVLADGTVQPYHRLVVATGATARSLPIPGADLPGVQMLKTHADAENLRRVLRPGRKIIVIGAGYIGMEVAAAARAAGCDTTVLEFQDRIMARVTSEPVSHFYQELHREQGTEFRFNTGATEIRGDGRVEQVLTSTGEVFEADAVVVGIGVIPNQQLAEDAGLAVADGILVDDLGRTSDEKIYAVGDVTRSVCPFEGTERRLECIQNATYQALQTAHDIVGQEPQKPEIAWFWTVQHGKRLQTAGVRHPEDEVVLRGDPGEGKFSVLYLREGRLAAIDTIGRLGDFKKAKKLIAAKTPINVTAARDPEVSLSDAASVLVDA</sequence>
<dbReference type="PRINTS" id="PR00368">
    <property type="entry name" value="FADPNR"/>
</dbReference>
<comment type="cofactor">
    <cofactor evidence="1">
        <name>FAD</name>
        <dbReference type="ChEBI" id="CHEBI:57692"/>
    </cofactor>
</comment>
<dbReference type="Proteomes" id="UP001180840">
    <property type="component" value="Unassembled WGS sequence"/>
</dbReference>
<dbReference type="Pfam" id="PF14759">
    <property type="entry name" value="Reductase_C"/>
    <property type="match status" value="1"/>
</dbReference>
<dbReference type="Gene3D" id="3.50.50.60">
    <property type="entry name" value="FAD/NAD(P)-binding domain"/>
    <property type="match status" value="2"/>
</dbReference>
<dbReference type="Pfam" id="PF07992">
    <property type="entry name" value="Pyr_redox_2"/>
    <property type="match status" value="1"/>
</dbReference>
<feature type="domain" description="Reductase C-terminal" evidence="6">
    <location>
        <begin position="320"/>
        <end position="403"/>
    </location>
</feature>
<dbReference type="InterPro" id="IPR036188">
    <property type="entry name" value="FAD/NAD-bd_sf"/>
</dbReference>
<dbReference type="InterPro" id="IPR023753">
    <property type="entry name" value="FAD/NAD-binding_dom"/>
</dbReference>
<accession>A0ABU2A0H7</accession>